<feature type="compositionally biased region" description="Polar residues" evidence="1">
    <location>
        <begin position="725"/>
        <end position="738"/>
    </location>
</feature>
<proteinExistence type="predicted"/>
<evidence type="ECO:0000313" key="3">
    <source>
        <dbReference type="Proteomes" id="UP000790833"/>
    </source>
</evidence>
<feature type="compositionally biased region" description="Pro residues" evidence="1">
    <location>
        <begin position="122"/>
        <end position="137"/>
    </location>
</feature>
<dbReference type="GeneID" id="66114008"/>
<feature type="compositionally biased region" description="Pro residues" evidence="1">
    <location>
        <begin position="145"/>
        <end position="154"/>
    </location>
</feature>
<comment type="caution">
    <text evidence="2">The sequence shown here is derived from an EMBL/GenBank/DDBJ whole genome shotgun (WGS) entry which is preliminary data.</text>
</comment>
<organism evidence="2 3">
    <name type="scientific">Scheffersomyces spartinae</name>
    <dbReference type="NCBI Taxonomy" id="45513"/>
    <lineage>
        <taxon>Eukaryota</taxon>
        <taxon>Fungi</taxon>
        <taxon>Dikarya</taxon>
        <taxon>Ascomycota</taxon>
        <taxon>Saccharomycotina</taxon>
        <taxon>Pichiomycetes</taxon>
        <taxon>Debaryomycetaceae</taxon>
        <taxon>Scheffersomyces</taxon>
    </lineage>
</organism>
<name>A0A9P7V9L1_9ASCO</name>
<feature type="region of interest" description="Disordered" evidence="1">
    <location>
        <begin position="616"/>
        <end position="693"/>
    </location>
</feature>
<feature type="region of interest" description="Disordered" evidence="1">
    <location>
        <begin position="535"/>
        <end position="560"/>
    </location>
</feature>
<feature type="compositionally biased region" description="Polar residues" evidence="1">
    <location>
        <begin position="326"/>
        <end position="336"/>
    </location>
</feature>
<gene>
    <name evidence="2" type="ORF">KQ657_000634</name>
</gene>
<evidence type="ECO:0000313" key="2">
    <source>
        <dbReference type="EMBL" id="KAG7193565.1"/>
    </source>
</evidence>
<feature type="compositionally biased region" description="Low complexity" evidence="1">
    <location>
        <begin position="748"/>
        <end position="757"/>
    </location>
</feature>
<accession>A0A9P7V9L1</accession>
<evidence type="ECO:0000256" key="1">
    <source>
        <dbReference type="SAM" id="MobiDB-lite"/>
    </source>
</evidence>
<feature type="region of interest" description="Disordered" evidence="1">
    <location>
        <begin position="580"/>
        <end position="600"/>
    </location>
</feature>
<protein>
    <submittedName>
        <fullName evidence="2">Uncharacterized protein</fullName>
    </submittedName>
</protein>
<feature type="compositionally biased region" description="Low complexity" evidence="1">
    <location>
        <begin position="95"/>
        <end position="112"/>
    </location>
</feature>
<dbReference type="EMBL" id="JAHMUF010000011">
    <property type="protein sequence ID" value="KAG7193565.1"/>
    <property type="molecule type" value="Genomic_DNA"/>
</dbReference>
<dbReference type="AlphaFoldDB" id="A0A9P7V9L1"/>
<feature type="region of interest" description="Disordered" evidence="1">
    <location>
        <begin position="326"/>
        <end position="375"/>
    </location>
</feature>
<sequence>MKEYLSTSFRSSGSHMPMFSDNEDIFATTGNTSVINEYEQTSFQLEDYFNDPLFIKQDCNDIVSTSGGNSLHQRNSGGFANVSLDFTQQQLPNSQQRAQYQQQHQRSHLYSQNRRARGNSRAPPPLRPPPSNPPPLAPQMSGHPPNQPPPPPPQSHAVAPSLHPHGSNHRQAMIFKEPIHFDVPEYMAEVNSEYSGMNESNAADTSHSLHHQQLFDDFDRQFDELDQQNQSGSLMSPIGGNEQQYITPRHSYDLSLSSACSVGVFPPQPQFAPSSGHNSMLQESPILQSPMNFPSQNWLAHSLANYHHQRNSSLFSHHRHSSLLSNGNYSHSSIMSQPVGPPSLQHKQHQHQPQHQVPTAKKEKRNSQNNQNQNQNQNQYHFINYEAATIGLGLGLQLLSNSSSKHLSSSKAQTPSRGQPAVKGPFIVNTPTSLQKQQELQEKVENPRHSGVPQVAEQSTPLESRNPVINKAIDKVESKTSSLDTQAFEDMLSSLIRVPLIKREHSPMEEEITADDFFKALELDDQDFFAIETSSSSNLTSNSSTLTLAQQQQQSSQTPPLLSIHQLHQQNQTATQLQFIPLPPSMPSLSLQPSTTPTHHKSQYTFMTKLQLDGFTPPGSNKMLRTKKSMPILSSSTSVSGSINKKSLKKSQSYSKLLNKRHSSTSVSPSTSAGPISELSAPPGTAGSMNQQHLTNKGSFSLNECSSSFSVRSSNIILENYHGNSHTSDNDSLASTLAQPPLHHNRKSSLSSVGSSGTEYPFVMTGPPLPKESTHKPSPINTPPKHLKNMESGIFSFQVQLNK</sequence>
<feature type="region of interest" description="Disordered" evidence="1">
    <location>
        <begin position="725"/>
        <end position="788"/>
    </location>
</feature>
<reference evidence="2" key="1">
    <citation type="submission" date="2021-03" db="EMBL/GenBank/DDBJ databases">
        <authorList>
            <person name="Palmer J.M."/>
        </authorList>
    </citation>
    <scope>NUCLEOTIDE SEQUENCE</scope>
    <source>
        <strain evidence="2">ARV_011</strain>
    </source>
</reference>
<feature type="compositionally biased region" description="Low complexity" evidence="1">
    <location>
        <begin position="587"/>
        <end position="597"/>
    </location>
</feature>
<feature type="compositionally biased region" description="Low complexity" evidence="1">
    <location>
        <begin position="634"/>
        <end position="657"/>
    </location>
</feature>
<feature type="region of interest" description="Disordered" evidence="1">
    <location>
        <begin position="91"/>
        <end position="167"/>
    </location>
</feature>
<keyword evidence="3" id="KW-1185">Reference proteome</keyword>
<dbReference type="Proteomes" id="UP000790833">
    <property type="component" value="Unassembled WGS sequence"/>
</dbReference>
<dbReference type="RefSeq" id="XP_043049113.1">
    <property type="nucleotide sequence ID" value="XM_043191470.1"/>
</dbReference>